<dbReference type="GO" id="GO:0045974">
    <property type="term" value="P:regulation of translation, ncRNA-mediated"/>
    <property type="evidence" value="ECO:0007669"/>
    <property type="project" value="TreeGrafter"/>
</dbReference>
<evidence type="ECO:0000313" key="5">
    <source>
        <dbReference type="Proteomes" id="UP000305888"/>
    </source>
</evidence>
<sequence>MTSASDKPASEKLRLRTTPVEEAADATAEPQATAPQAAGEPVAEKPEWPDKPLQEAFLSELRDNGTPVSLFLIAGARLEGTIADFDRFQVFVTGRGTTQAVYKGAIATIVPISGTGGGGGHSPRSDDHHGGPRRSGPAGRHGAPARTVIVERKGRGHR</sequence>
<dbReference type="CDD" id="cd01716">
    <property type="entry name" value="Hfq"/>
    <property type="match status" value="1"/>
</dbReference>
<gene>
    <name evidence="4" type="ORF">FDP22_20610</name>
</gene>
<dbReference type="Pfam" id="PF17209">
    <property type="entry name" value="Hfq"/>
    <property type="match status" value="1"/>
</dbReference>
<evidence type="ECO:0000256" key="3">
    <source>
        <dbReference type="SAM" id="MobiDB-lite"/>
    </source>
</evidence>
<name>A0A5B8G5I5_9RHOB</name>
<evidence type="ECO:0000256" key="1">
    <source>
        <dbReference type="ARBA" id="ARBA00022884"/>
    </source>
</evidence>
<dbReference type="AlphaFoldDB" id="A0A5B8G5I5"/>
<feature type="region of interest" description="Disordered" evidence="3">
    <location>
        <begin position="113"/>
        <end position="158"/>
    </location>
</feature>
<feature type="region of interest" description="Disordered" evidence="3">
    <location>
        <begin position="1"/>
        <end position="52"/>
    </location>
</feature>
<dbReference type="Proteomes" id="UP000305888">
    <property type="component" value="Plasmid pD4M1A"/>
</dbReference>
<accession>A0A5B8G5I5</accession>
<dbReference type="InterPro" id="IPR010920">
    <property type="entry name" value="LSM_dom_sf"/>
</dbReference>
<keyword evidence="1" id="KW-0694">RNA-binding</keyword>
<dbReference type="GO" id="GO:0043487">
    <property type="term" value="P:regulation of RNA stability"/>
    <property type="evidence" value="ECO:0007669"/>
    <property type="project" value="TreeGrafter"/>
</dbReference>
<dbReference type="InterPro" id="IPR005001">
    <property type="entry name" value="Hfq"/>
</dbReference>
<dbReference type="EMBL" id="CP040819">
    <property type="protein sequence ID" value="QDL94243.1"/>
    <property type="molecule type" value="Genomic_DNA"/>
</dbReference>
<dbReference type="Gene3D" id="2.30.30.100">
    <property type="match status" value="1"/>
</dbReference>
<dbReference type="GO" id="GO:0003723">
    <property type="term" value="F:RNA binding"/>
    <property type="evidence" value="ECO:0007669"/>
    <property type="project" value="UniProtKB-KW"/>
</dbReference>
<dbReference type="SUPFAM" id="SSF50182">
    <property type="entry name" value="Sm-like ribonucleoproteins"/>
    <property type="match status" value="1"/>
</dbReference>
<keyword evidence="2" id="KW-0346">Stress response</keyword>
<dbReference type="GO" id="GO:0006355">
    <property type="term" value="P:regulation of DNA-templated transcription"/>
    <property type="evidence" value="ECO:0007669"/>
    <property type="project" value="InterPro"/>
</dbReference>
<dbReference type="PANTHER" id="PTHR34772:SF1">
    <property type="entry name" value="RNA-BINDING PROTEIN HFQ"/>
    <property type="match status" value="1"/>
</dbReference>
<organism evidence="4 5">
    <name type="scientific">Paroceanicella profunda</name>
    <dbReference type="NCBI Taxonomy" id="2579971"/>
    <lineage>
        <taxon>Bacteria</taxon>
        <taxon>Pseudomonadati</taxon>
        <taxon>Pseudomonadota</taxon>
        <taxon>Alphaproteobacteria</taxon>
        <taxon>Rhodobacterales</taxon>
        <taxon>Paracoccaceae</taxon>
        <taxon>Paroceanicella</taxon>
    </lineage>
</organism>
<geneLocation type="plasmid" evidence="5">
    <name>pd4m1a</name>
</geneLocation>
<dbReference type="PANTHER" id="PTHR34772">
    <property type="entry name" value="RNA-BINDING PROTEIN HFQ"/>
    <property type="match status" value="1"/>
</dbReference>
<protein>
    <submittedName>
        <fullName evidence="4">RNA chaperone Hfq</fullName>
    </submittedName>
</protein>
<dbReference type="GO" id="GO:0005829">
    <property type="term" value="C:cytosol"/>
    <property type="evidence" value="ECO:0007669"/>
    <property type="project" value="TreeGrafter"/>
</dbReference>
<feature type="compositionally biased region" description="Basic and acidic residues" evidence="3">
    <location>
        <begin position="42"/>
        <end position="52"/>
    </location>
</feature>
<feature type="compositionally biased region" description="Basic and acidic residues" evidence="3">
    <location>
        <begin position="149"/>
        <end position="158"/>
    </location>
</feature>
<dbReference type="OrthoDB" id="9799751at2"/>
<feature type="compositionally biased region" description="Low complexity" evidence="3">
    <location>
        <begin position="25"/>
        <end position="38"/>
    </location>
</feature>
<reference evidence="4 5" key="1">
    <citation type="submission" date="2019-06" db="EMBL/GenBank/DDBJ databases">
        <title>Genome sequence of Rhodobacteraceae bacterium D4M1.</title>
        <authorList>
            <person name="Cao J."/>
        </authorList>
    </citation>
    <scope>NUCLEOTIDE SEQUENCE [LARGE SCALE GENOMIC DNA]</scope>
    <source>
        <strain evidence="4 5">D4M1</strain>
        <plasmid evidence="5">pd4m1a</plasmid>
    </source>
</reference>
<dbReference type="RefSeq" id="WP_138574025.1">
    <property type="nucleotide sequence ID" value="NZ_CP040819.1"/>
</dbReference>
<dbReference type="KEGG" id="ppru:FDP22_20610"/>
<proteinExistence type="predicted"/>
<evidence type="ECO:0000256" key="2">
    <source>
        <dbReference type="ARBA" id="ARBA00023016"/>
    </source>
</evidence>
<evidence type="ECO:0000313" key="4">
    <source>
        <dbReference type="EMBL" id="QDL94243.1"/>
    </source>
</evidence>
<keyword evidence="5" id="KW-1185">Reference proteome</keyword>
<keyword evidence="4" id="KW-0614">Plasmid</keyword>